<keyword evidence="4" id="KW-1185">Reference proteome</keyword>
<evidence type="ECO:0000313" key="3">
    <source>
        <dbReference type="EMBL" id="TCJ23710.1"/>
    </source>
</evidence>
<keyword evidence="1" id="KW-0472">Membrane</keyword>
<feature type="domain" description="TadE-like" evidence="2">
    <location>
        <begin position="8"/>
        <end position="50"/>
    </location>
</feature>
<accession>A0A4R1BZV4</accession>
<proteinExistence type="predicted"/>
<evidence type="ECO:0000256" key="1">
    <source>
        <dbReference type="SAM" id="Phobius"/>
    </source>
</evidence>
<dbReference type="RefSeq" id="WP_131583924.1">
    <property type="nucleotide sequence ID" value="NZ_SJZJ01000016.1"/>
</dbReference>
<comment type="caution">
    <text evidence="3">The sequence shown here is derived from an EMBL/GenBank/DDBJ whole genome shotgun (WGS) entry which is preliminary data.</text>
</comment>
<dbReference type="Proteomes" id="UP000295453">
    <property type="component" value="Unassembled WGS sequence"/>
</dbReference>
<name>A0A4R1BZV4_9ACTN</name>
<feature type="transmembrane region" description="Helical" evidence="1">
    <location>
        <begin position="14"/>
        <end position="36"/>
    </location>
</feature>
<dbReference type="Pfam" id="PF07811">
    <property type="entry name" value="TadE"/>
    <property type="match status" value="1"/>
</dbReference>
<dbReference type="EMBL" id="SJZJ01000016">
    <property type="protein sequence ID" value="TCJ23710.1"/>
    <property type="molecule type" value="Genomic_DNA"/>
</dbReference>
<dbReference type="OrthoDB" id="5190946at2"/>
<protein>
    <submittedName>
        <fullName evidence="3">Pilus assembly protein</fullName>
    </submittedName>
</protein>
<dbReference type="AlphaFoldDB" id="A0A4R1BZV4"/>
<organism evidence="3 4">
    <name type="scientific">Nocardioides jejuensis</name>
    <dbReference type="NCBI Taxonomy" id="2502782"/>
    <lineage>
        <taxon>Bacteria</taxon>
        <taxon>Bacillati</taxon>
        <taxon>Actinomycetota</taxon>
        <taxon>Actinomycetes</taxon>
        <taxon>Propionibacteriales</taxon>
        <taxon>Nocardioidaceae</taxon>
        <taxon>Nocardioides</taxon>
    </lineage>
</organism>
<evidence type="ECO:0000313" key="4">
    <source>
        <dbReference type="Proteomes" id="UP000295453"/>
    </source>
</evidence>
<reference evidence="3 4" key="1">
    <citation type="submission" date="2019-03" db="EMBL/GenBank/DDBJ databases">
        <authorList>
            <person name="Kim M.K.M."/>
        </authorList>
    </citation>
    <scope>NUCLEOTIDE SEQUENCE [LARGE SCALE GENOMIC DNA]</scope>
    <source>
        <strain evidence="3 4">18JY15-6</strain>
    </source>
</reference>
<gene>
    <name evidence="3" type="ORF">EPD65_10605</name>
</gene>
<keyword evidence="1" id="KW-1133">Transmembrane helix</keyword>
<dbReference type="InterPro" id="IPR012495">
    <property type="entry name" value="TadE-like_dom"/>
</dbReference>
<evidence type="ECO:0000259" key="2">
    <source>
        <dbReference type="Pfam" id="PF07811"/>
    </source>
</evidence>
<keyword evidence="1" id="KW-0812">Transmembrane</keyword>
<sequence>MAGRDESGAAAVEFALVLPLLLTIVFAIIDFGIVFGQTLALNNAAREAARQGAVPGLTCAQVKDTGRASATSIGMSGASVTPTVTPCPAGGVCAGSTPGQAVTVGLTYTHEWPVPFFLPGVPSTYTISGHGEFRCEYS</sequence>